<dbReference type="Proteomes" id="UP000380217">
    <property type="component" value="Unassembled WGS sequence"/>
</dbReference>
<evidence type="ECO:0000256" key="5">
    <source>
        <dbReference type="ARBA" id="ARBA00023284"/>
    </source>
</evidence>
<dbReference type="EMBL" id="CABHNJ010000018">
    <property type="protein sequence ID" value="VUW97650.1"/>
    <property type="molecule type" value="Genomic_DNA"/>
</dbReference>
<protein>
    <submittedName>
        <fullName evidence="7">Putative thiol peroxidase</fullName>
        <ecNumber evidence="7">1.11.1.-</ecNumber>
    </submittedName>
</protein>
<proteinExistence type="predicted"/>
<dbReference type="EC" id="1.11.1.-" evidence="7"/>
<keyword evidence="5" id="KW-0676">Redox-active center</keyword>
<dbReference type="InterPro" id="IPR013740">
    <property type="entry name" value="Redoxin"/>
</dbReference>
<evidence type="ECO:0000259" key="6">
    <source>
        <dbReference type="Pfam" id="PF08534"/>
    </source>
</evidence>
<reference evidence="7 8" key="1">
    <citation type="submission" date="2019-07" db="EMBL/GenBank/DDBJ databases">
        <authorList>
            <person name="Hibberd C M."/>
            <person name="Gehrig L. J."/>
            <person name="Chang H.-W."/>
            <person name="Venkatesh S."/>
        </authorList>
    </citation>
    <scope>NUCLEOTIDE SEQUENCE [LARGE SCALE GENOMIC DNA]</scope>
    <source>
        <strain evidence="7">Streptococcus_salivarius_SS_Bg39</strain>
    </source>
</reference>
<dbReference type="AlphaFoldDB" id="A0A564STD0"/>
<dbReference type="Gene3D" id="3.40.30.10">
    <property type="entry name" value="Glutaredoxin"/>
    <property type="match status" value="1"/>
</dbReference>
<dbReference type="InterPro" id="IPR036249">
    <property type="entry name" value="Thioredoxin-like_sf"/>
</dbReference>
<dbReference type="SUPFAM" id="SSF52833">
    <property type="entry name" value="Thioredoxin-like"/>
    <property type="match status" value="1"/>
</dbReference>
<keyword evidence="3 7" id="KW-0560">Oxidoreductase</keyword>
<gene>
    <name evidence="7" type="primary">tpx_2</name>
    <name evidence="7" type="ORF">SSSS39_00977</name>
</gene>
<dbReference type="PANTHER" id="PTHR43110:SF1">
    <property type="entry name" value="THIOL PEROXIDASE"/>
    <property type="match status" value="1"/>
</dbReference>
<feature type="domain" description="Redoxin" evidence="6">
    <location>
        <begin position="16"/>
        <end position="64"/>
    </location>
</feature>
<organism evidence="7 8">
    <name type="scientific">Streptococcus vestibularis</name>
    <dbReference type="NCBI Taxonomy" id="1343"/>
    <lineage>
        <taxon>Bacteria</taxon>
        <taxon>Bacillati</taxon>
        <taxon>Bacillota</taxon>
        <taxon>Bacilli</taxon>
        <taxon>Lactobacillales</taxon>
        <taxon>Streptococcaceae</taxon>
        <taxon>Streptococcus</taxon>
    </lineage>
</organism>
<evidence type="ECO:0000313" key="7">
    <source>
        <dbReference type="EMBL" id="VUW97650.1"/>
    </source>
</evidence>
<evidence type="ECO:0000256" key="3">
    <source>
        <dbReference type="ARBA" id="ARBA00023002"/>
    </source>
</evidence>
<dbReference type="Pfam" id="PF08534">
    <property type="entry name" value="Redoxin"/>
    <property type="match status" value="1"/>
</dbReference>
<evidence type="ECO:0000256" key="1">
    <source>
        <dbReference type="ARBA" id="ARBA00022559"/>
    </source>
</evidence>
<evidence type="ECO:0000256" key="2">
    <source>
        <dbReference type="ARBA" id="ARBA00022862"/>
    </source>
</evidence>
<sequence>MTTFLGNPATFTGPQVRDTAHDSSLTTFNLEKKSLADFAGKKKVLIVIPSIDTGICSLQTCHFNQRPSLT</sequence>
<name>A0A564STD0_STRVE</name>
<dbReference type="PANTHER" id="PTHR43110">
    <property type="entry name" value="THIOL PEROXIDASE"/>
    <property type="match status" value="1"/>
</dbReference>
<dbReference type="InterPro" id="IPR050455">
    <property type="entry name" value="Tpx_Peroxidase_subfamily"/>
</dbReference>
<evidence type="ECO:0000256" key="4">
    <source>
        <dbReference type="ARBA" id="ARBA00023157"/>
    </source>
</evidence>
<keyword evidence="2" id="KW-0049">Antioxidant</keyword>
<keyword evidence="4" id="KW-1015">Disulfide bond</keyword>
<keyword evidence="1 7" id="KW-0575">Peroxidase</keyword>
<dbReference type="GO" id="GO:0004601">
    <property type="term" value="F:peroxidase activity"/>
    <property type="evidence" value="ECO:0007669"/>
    <property type="project" value="UniProtKB-KW"/>
</dbReference>
<accession>A0A564STD0</accession>
<evidence type="ECO:0000313" key="8">
    <source>
        <dbReference type="Proteomes" id="UP000380217"/>
    </source>
</evidence>